<keyword evidence="14" id="KW-1185">Reference proteome</keyword>
<keyword evidence="5" id="KW-0687">Ribonucleoprotein</keyword>
<dbReference type="InterPro" id="IPR035082">
    <property type="entry name" value="Nrap_D1"/>
</dbReference>
<dbReference type="InterPro" id="IPR035368">
    <property type="entry name" value="Nrap_D3"/>
</dbReference>
<dbReference type="Pfam" id="PF17406">
    <property type="entry name" value="Nrap_D5"/>
    <property type="match status" value="1"/>
</dbReference>
<dbReference type="Proteomes" id="UP000799776">
    <property type="component" value="Unassembled WGS sequence"/>
</dbReference>
<feature type="compositionally biased region" description="Basic residues" evidence="6">
    <location>
        <begin position="1"/>
        <end position="11"/>
    </location>
</feature>
<name>A0A9P4HQZ9_9PEZI</name>
<keyword evidence="5" id="KW-0690">Ribosome biogenesis</keyword>
<evidence type="ECO:0000256" key="5">
    <source>
        <dbReference type="RuleBase" id="RU364032"/>
    </source>
</evidence>
<feature type="domain" description="Nrap protein" evidence="10">
    <location>
        <begin position="689"/>
        <end position="875"/>
    </location>
</feature>
<dbReference type="GO" id="GO:0034456">
    <property type="term" value="C:UTP-C complex"/>
    <property type="evidence" value="ECO:0007669"/>
    <property type="project" value="TreeGrafter"/>
</dbReference>
<organism evidence="13 14">
    <name type="scientific">Saccharata proteae CBS 121410</name>
    <dbReference type="NCBI Taxonomy" id="1314787"/>
    <lineage>
        <taxon>Eukaryota</taxon>
        <taxon>Fungi</taxon>
        <taxon>Dikarya</taxon>
        <taxon>Ascomycota</taxon>
        <taxon>Pezizomycotina</taxon>
        <taxon>Dothideomycetes</taxon>
        <taxon>Dothideomycetes incertae sedis</taxon>
        <taxon>Botryosphaeriales</taxon>
        <taxon>Saccharataceae</taxon>
        <taxon>Saccharata</taxon>
    </lineage>
</organism>
<dbReference type="GO" id="GO:0032040">
    <property type="term" value="C:small-subunit processome"/>
    <property type="evidence" value="ECO:0007669"/>
    <property type="project" value="TreeGrafter"/>
</dbReference>
<dbReference type="GO" id="GO:0006409">
    <property type="term" value="P:tRNA export from nucleus"/>
    <property type="evidence" value="ECO:0007669"/>
    <property type="project" value="TreeGrafter"/>
</dbReference>
<dbReference type="InterPro" id="IPR035367">
    <property type="entry name" value="Nrap_D2"/>
</dbReference>
<evidence type="ECO:0000259" key="11">
    <source>
        <dbReference type="Pfam" id="PF17406"/>
    </source>
</evidence>
<evidence type="ECO:0000256" key="1">
    <source>
        <dbReference type="ARBA" id="ARBA00004604"/>
    </source>
</evidence>
<dbReference type="Pfam" id="PF17405">
    <property type="entry name" value="Nrap_D4"/>
    <property type="match status" value="1"/>
</dbReference>
<feature type="domain" description="Nrap protein" evidence="9">
    <location>
        <begin position="514"/>
        <end position="666"/>
    </location>
</feature>
<dbReference type="InterPro" id="IPR035369">
    <property type="entry name" value="Nrap_D4"/>
</dbReference>
<comment type="similarity">
    <text evidence="2 5">Belongs to the NRAP family.</text>
</comment>
<dbReference type="GO" id="GO:0032545">
    <property type="term" value="C:CURI complex"/>
    <property type="evidence" value="ECO:0007669"/>
    <property type="project" value="TreeGrafter"/>
</dbReference>
<evidence type="ECO:0000259" key="12">
    <source>
        <dbReference type="Pfam" id="PF17407"/>
    </source>
</evidence>
<feature type="domain" description="Nrap protein" evidence="8">
    <location>
        <begin position="368"/>
        <end position="508"/>
    </location>
</feature>
<feature type="compositionally biased region" description="Acidic residues" evidence="6">
    <location>
        <begin position="36"/>
        <end position="51"/>
    </location>
</feature>
<dbReference type="PANTHER" id="PTHR17972">
    <property type="entry name" value="NUCLEOLAR RNA-ASSOCIATED PROTEIN"/>
    <property type="match status" value="1"/>
</dbReference>
<comment type="caution">
    <text evidence="13">The sequence shown here is derived from an EMBL/GenBank/DDBJ whole genome shotgun (WGS) entry which is preliminary data.</text>
</comment>
<dbReference type="PANTHER" id="PTHR17972:SF0">
    <property type="entry name" value="NUCLEOLAR PROTEIN 6"/>
    <property type="match status" value="1"/>
</dbReference>
<dbReference type="Pfam" id="PF17403">
    <property type="entry name" value="Nrap_D2"/>
    <property type="match status" value="1"/>
</dbReference>
<evidence type="ECO:0000256" key="4">
    <source>
        <dbReference type="ARBA" id="ARBA00023242"/>
    </source>
</evidence>
<accession>A0A9P4HQZ9</accession>
<dbReference type="Pfam" id="PF17407">
    <property type="entry name" value="Nrap_D6"/>
    <property type="match status" value="1"/>
</dbReference>
<evidence type="ECO:0000259" key="9">
    <source>
        <dbReference type="Pfam" id="PF17404"/>
    </source>
</evidence>
<dbReference type="Pfam" id="PF03813">
    <property type="entry name" value="Nrap"/>
    <property type="match status" value="1"/>
</dbReference>
<feature type="domain" description="Nrap protein" evidence="7">
    <location>
        <begin position="221"/>
        <end position="363"/>
    </location>
</feature>
<evidence type="ECO:0000259" key="10">
    <source>
        <dbReference type="Pfam" id="PF17405"/>
    </source>
</evidence>
<dbReference type="InterPro" id="IPR035371">
    <property type="entry name" value="Nrap_D6"/>
</dbReference>
<dbReference type="InterPro" id="IPR035370">
    <property type="entry name" value="Nrap_D5"/>
</dbReference>
<proteinExistence type="inferred from homology"/>
<evidence type="ECO:0000313" key="14">
    <source>
        <dbReference type="Proteomes" id="UP000799776"/>
    </source>
</evidence>
<evidence type="ECO:0000256" key="6">
    <source>
        <dbReference type="SAM" id="MobiDB-lite"/>
    </source>
</evidence>
<feature type="region of interest" description="Disordered" evidence="6">
    <location>
        <begin position="1"/>
        <end position="103"/>
    </location>
</feature>
<dbReference type="Pfam" id="PF17404">
    <property type="entry name" value="Nrap_D3"/>
    <property type="match status" value="1"/>
</dbReference>
<dbReference type="InterPro" id="IPR005554">
    <property type="entry name" value="NOL6/Upt22"/>
</dbReference>
<feature type="compositionally biased region" description="Acidic residues" evidence="6">
    <location>
        <begin position="61"/>
        <end position="70"/>
    </location>
</feature>
<evidence type="ECO:0000256" key="2">
    <source>
        <dbReference type="ARBA" id="ARBA00006674"/>
    </source>
</evidence>
<dbReference type="Gene3D" id="3.30.70.3030">
    <property type="match status" value="1"/>
</dbReference>
<sequence>MAPPAVKRRKLSHDSSQESSDDEQQSLASNGQPEATSDDAGDTGPDSDIEMEGAGGQSSLAEEDGSDNEDESHGDIAQENGKNGLTGAQKETQRRAQRNRSTVAEGGVYTGEIYKSNLFKLQVDDILAQIRPRHGAKEAAAEKALRTLKTIIDNIPTREALSIPDAERSLIKQHKVAIPFPNPRPPKDAKYTLQYSKPVLVNPIGSYPLKMNVRTRDEMSIDLVVIMPPNIFQEKDYLNYRYFYKRAYYLACIAAGIKSSEEHNFKLSFGHLNGNELQPILVVRGGDPADAFTTSRYQINIIPAAADGVFPDEKTLPEKNCLRPKQTEEGSTAAKLKPTPFYNASLRTDSQYMSYLKLMHSAMGQSEAYKDACLLGSTWLRQRGFGSHIVKGGFGNFEWAAIVALLLQGNGPAGKPLFAKGYSSYQLVKGMLQFLASKDLVQQPQLHQASGISIPKEDSVPTFFDGPRGLNLLYKMSPWSYKLLRREARTTVASLGESAFDQFQSTFVLRADPPMHRYDLLLNLPISSLGISSGDESHRQKLSDACHKLYRVLNRGSGDRVSLVSISMPPEQPWQLGSTRSLPARDDILQIGFILDPANVSRAVDHGPSAESKKEAALFRQFWGEKAELRRFKDGSILESIVWSAKDSDRTIFEQIVLYLLSRHFSKDVHDQATFFGEDFARLLSGSGQVGSDLFLPARKAFDTLERDIRALEGMPLTTRHVFAADPQLRYASVDVPLTLTRKQMSEPANVVMEFEGSGRWPDDLKAIQMTKVAFLLKLGELLQDSVESLIARVGLENEDQDVMNKSFLDVIYPSGAAFRIRIHHDREQTLIERRLKDKNLEPATREASALALAVFKRDFIRVPSHTQAIQALCTRLPALSPTIRLLKKWFANHLLSAHFAPELIEIIAVRTFLQSYPWEPPSSPMTGFLRTLSFLSRWDWRNEPLVVDFNNSMKEEDLAAITTRYEAWRKIDPALNRVSIFAATSIDPEGTTWTDHARPAKVVAGRMSALAKAASEAVKDQGIKIEPESLFVSPLGDYDFVIHLQQRYTRAGQSKKDRTSGKAQFKNLVLQTDAAEEASMVGFNPVKMYLAELNDVYGHVITFFYEEGGDVIAGLWNPANTTRRKWKVRLGYSTSPVGVKGEEAENVEVDANKEGMMGEMSRLGGEMVRKVEVNRR</sequence>
<dbReference type="Gene3D" id="1.10.1410.10">
    <property type="match status" value="1"/>
</dbReference>
<evidence type="ECO:0000256" key="3">
    <source>
        <dbReference type="ARBA" id="ARBA00022884"/>
    </source>
</evidence>
<evidence type="ECO:0000259" key="7">
    <source>
        <dbReference type="Pfam" id="PF03813"/>
    </source>
</evidence>
<evidence type="ECO:0000313" key="13">
    <source>
        <dbReference type="EMBL" id="KAF2085327.1"/>
    </source>
</evidence>
<protein>
    <recommendedName>
        <fullName evidence="5">U3 small nucleolar RNA-associated protein 22</fullName>
    </recommendedName>
</protein>
<keyword evidence="5" id="KW-0698">rRNA processing</keyword>
<keyword evidence="4 5" id="KW-0539">Nucleus</keyword>
<feature type="domain" description="Nrap protein" evidence="11">
    <location>
        <begin position="878"/>
        <end position="1033"/>
    </location>
</feature>
<comment type="subcellular location">
    <subcellularLocation>
        <location evidence="1 5">Nucleus</location>
        <location evidence="1 5">Nucleolus</location>
    </subcellularLocation>
</comment>
<feature type="domain" description="Nrap protein" evidence="12">
    <location>
        <begin position="1036"/>
        <end position="1172"/>
    </location>
</feature>
<dbReference type="OrthoDB" id="10251401at2759"/>
<evidence type="ECO:0000259" key="8">
    <source>
        <dbReference type="Pfam" id="PF17403"/>
    </source>
</evidence>
<dbReference type="AlphaFoldDB" id="A0A9P4HQZ9"/>
<reference evidence="13" key="1">
    <citation type="journal article" date="2020" name="Stud. Mycol.">
        <title>101 Dothideomycetes genomes: a test case for predicting lifestyles and emergence of pathogens.</title>
        <authorList>
            <person name="Haridas S."/>
            <person name="Albert R."/>
            <person name="Binder M."/>
            <person name="Bloem J."/>
            <person name="Labutti K."/>
            <person name="Salamov A."/>
            <person name="Andreopoulos B."/>
            <person name="Baker S."/>
            <person name="Barry K."/>
            <person name="Bills G."/>
            <person name="Bluhm B."/>
            <person name="Cannon C."/>
            <person name="Castanera R."/>
            <person name="Culley D."/>
            <person name="Daum C."/>
            <person name="Ezra D."/>
            <person name="Gonzalez J."/>
            <person name="Henrissat B."/>
            <person name="Kuo A."/>
            <person name="Liang C."/>
            <person name="Lipzen A."/>
            <person name="Lutzoni F."/>
            <person name="Magnuson J."/>
            <person name="Mondo S."/>
            <person name="Nolan M."/>
            <person name="Ohm R."/>
            <person name="Pangilinan J."/>
            <person name="Park H.-J."/>
            <person name="Ramirez L."/>
            <person name="Alfaro M."/>
            <person name="Sun H."/>
            <person name="Tritt A."/>
            <person name="Yoshinaga Y."/>
            <person name="Zwiers L.-H."/>
            <person name="Turgeon B."/>
            <person name="Goodwin S."/>
            <person name="Spatafora J."/>
            <person name="Crous P."/>
            <person name="Grigoriev I."/>
        </authorList>
    </citation>
    <scope>NUCLEOTIDE SEQUENCE</scope>
    <source>
        <strain evidence="13">CBS 121410</strain>
    </source>
</reference>
<dbReference type="GO" id="GO:0006364">
    <property type="term" value="P:rRNA processing"/>
    <property type="evidence" value="ECO:0007669"/>
    <property type="project" value="UniProtKB-KW"/>
</dbReference>
<dbReference type="EMBL" id="ML978731">
    <property type="protein sequence ID" value="KAF2085327.1"/>
    <property type="molecule type" value="Genomic_DNA"/>
</dbReference>
<gene>
    <name evidence="13" type="ORF">K490DRAFT_46775</name>
</gene>
<keyword evidence="3 5" id="KW-0694">RNA-binding</keyword>
<dbReference type="GO" id="GO:0003723">
    <property type="term" value="F:RNA binding"/>
    <property type="evidence" value="ECO:0007669"/>
    <property type="project" value="UniProtKB-KW"/>
</dbReference>